<dbReference type="RefSeq" id="WP_187466218.1">
    <property type="nucleotide sequence ID" value="NZ_JACSIT010000091.1"/>
</dbReference>
<evidence type="ECO:0000313" key="2">
    <source>
        <dbReference type="EMBL" id="MBC6994132.1"/>
    </source>
</evidence>
<dbReference type="InterPro" id="IPR009081">
    <property type="entry name" value="PP-bd_ACP"/>
</dbReference>
<reference evidence="2" key="1">
    <citation type="submission" date="2020-08" db="EMBL/GenBank/DDBJ databases">
        <title>Lewinella bacteria from marine environments.</title>
        <authorList>
            <person name="Zhong Y."/>
        </authorList>
    </citation>
    <scope>NUCLEOTIDE SEQUENCE</scope>
    <source>
        <strain evidence="2">KCTC 42187</strain>
    </source>
</reference>
<comment type="caution">
    <text evidence="2">The sequence shown here is derived from an EMBL/GenBank/DDBJ whole genome shotgun (WGS) entry which is preliminary data.</text>
</comment>
<protein>
    <submittedName>
        <fullName evidence="2">Acyl carrier protein</fullName>
    </submittedName>
</protein>
<sequence>MEQTIIDYIKNEIHAGDQSLDIDPEDDLLGSGLLGSMEMMRLVEHLENTFHFRVQPQDMAIENFLTVAAMARYVSAARRA</sequence>
<proteinExistence type="predicted"/>
<organism evidence="2 3">
    <name type="scientific">Neolewinella lacunae</name>
    <dbReference type="NCBI Taxonomy" id="1517758"/>
    <lineage>
        <taxon>Bacteria</taxon>
        <taxon>Pseudomonadati</taxon>
        <taxon>Bacteroidota</taxon>
        <taxon>Saprospiria</taxon>
        <taxon>Saprospirales</taxon>
        <taxon>Lewinellaceae</taxon>
        <taxon>Neolewinella</taxon>
    </lineage>
</organism>
<evidence type="ECO:0000259" key="1">
    <source>
        <dbReference type="PROSITE" id="PS50075"/>
    </source>
</evidence>
<name>A0A923PP65_9BACT</name>
<dbReference type="PROSITE" id="PS50075">
    <property type="entry name" value="CARRIER"/>
    <property type="match status" value="1"/>
</dbReference>
<evidence type="ECO:0000313" key="3">
    <source>
        <dbReference type="Proteomes" id="UP000650081"/>
    </source>
</evidence>
<dbReference type="Proteomes" id="UP000650081">
    <property type="component" value="Unassembled WGS sequence"/>
</dbReference>
<dbReference type="Pfam" id="PF00550">
    <property type="entry name" value="PP-binding"/>
    <property type="match status" value="1"/>
</dbReference>
<feature type="domain" description="Carrier" evidence="1">
    <location>
        <begin position="1"/>
        <end position="78"/>
    </location>
</feature>
<dbReference type="InterPro" id="IPR036736">
    <property type="entry name" value="ACP-like_sf"/>
</dbReference>
<dbReference type="Gene3D" id="1.10.1200.10">
    <property type="entry name" value="ACP-like"/>
    <property type="match status" value="1"/>
</dbReference>
<keyword evidence="3" id="KW-1185">Reference proteome</keyword>
<accession>A0A923PP65</accession>
<gene>
    <name evidence="2" type="ORF">H9S92_08165</name>
</gene>
<dbReference type="EMBL" id="JACSIT010000091">
    <property type="protein sequence ID" value="MBC6994132.1"/>
    <property type="molecule type" value="Genomic_DNA"/>
</dbReference>
<dbReference type="AlphaFoldDB" id="A0A923PP65"/>
<dbReference type="SUPFAM" id="SSF47336">
    <property type="entry name" value="ACP-like"/>
    <property type="match status" value="1"/>
</dbReference>